<comment type="caution">
    <text evidence="1">The sequence shown here is derived from an EMBL/GenBank/DDBJ whole genome shotgun (WGS) entry which is preliminary data.</text>
</comment>
<gene>
    <name evidence="1" type="ORF">BKA03_001332</name>
</gene>
<proteinExistence type="predicted"/>
<sequence>MPENERLNALISAGVRGDVTIWDVATELINSVIYLGSSTAGVKGLADAKPLFLKMGTSDCVVVCISRAASAKFVEQTPYFIALRADSFISQLQPNLGLYVEGDADAFILHPPEIARIKAVLAAQRPPE</sequence>
<evidence type="ECO:0008006" key="3">
    <source>
        <dbReference type="Google" id="ProtNLM"/>
    </source>
</evidence>
<organism evidence="1 2">
    <name type="scientific">Demequina lutea</name>
    <dbReference type="NCBI Taxonomy" id="431489"/>
    <lineage>
        <taxon>Bacteria</taxon>
        <taxon>Bacillati</taxon>
        <taxon>Actinomycetota</taxon>
        <taxon>Actinomycetes</taxon>
        <taxon>Micrococcales</taxon>
        <taxon>Demequinaceae</taxon>
        <taxon>Demequina</taxon>
    </lineage>
</organism>
<evidence type="ECO:0000313" key="2">
    <source>
        <dbReference type="Proteomes" id="UP000547973"/>
    </source>
</evidence>
<evidence type="ECO:0000313" key="1">
    <source>
        <dbReference type="EMBL" id="NYI41213.1"/>
    </source>
</evidence>
<accession>A0A7Y9ZBP4</accession>
<dbReference type="AlphaFoldDB" id="A0A7Y9ZBP4"/>
<keyword evidence="2" id="KW-1185">Reference proteome</keyword>
<protein>
    <recommendedName>
        <fullName evidence="3">SseB protein N-terminal domain-containing protein</fullName>
    </recommendedName>
</protein>
<name>A0A7Y9ZBP4_9MICO</name>
<dbReference type="Proteomes" id="UP000547973">
    <property type="component" value="Unassembled WGS sequence"/>
</dbReference>
<reference evidence="1 2" key="1">
    <citation type="submission" date="2020-07" db="EMBL/GenBank/DDBJ databases">
        <title>Sequencing the genomes of 1000 actinobacteria strains.</title>
        <authorList>
            <person name="Klenk H.-P."/>
        </authorList>
    </citation>
    <scope>NUCLEOTIDE SEQUENCE [LARGE SCALE GENOMIC DNA]</scope>
    <source>
        <strain evidence="1 2">DSM 19970</strain>
    </source>
</reference>
<dbReference type="EMBL" id="JACBZO010000001">
    <property type="protein sequence ID" value="NYI41213.1"/>
    <property type="molecule type" value="Genomic_DNA"/>
</dbReference>